<dbReference type="AlphaFoldDB" id="A0A7Z0D6T5"/>
<accession>A0A7Z0D6T5</accession>
<dbReference type="RefSeq" id="WP_179443917.1">
    <property type="nucleotide sequence ID" value="NZ_JACBZS010000001.1"/>
</dbReference>
<proteinExistence type="predicted"/>
<dbReference type="EMBL" id="JACBZS010000001">
    <property type="protein sequence ID" value="NYI69900.1"/>
    <property type="molecule type" value="Genomic_DNA"/>
</dbReference>
<feature type="region of interest" description="Disordered" evidence="1">
    <location>
        <begin position="62"/>
        <end position="92"/>
    </location>
</feature>
<evidence type="ECO:0000256" key="1">
    <source>
        <dbReference type="SAM" id="MobiDB-lite"/>
    </source>
</evidence>
<dbReference type="Proteomes" id="UP000527616">
    <property type="component" value="Unassembled WGS sequence"/>
</dbReference>
<sequence>MAMADLITEANDLGDPRRGLRAIHALRRATDAWELAQVEAALAAGLSWAEIATELGVTKQAAHKRYAKRVHPDLTDPDKRRRGGSRPERPTR</sequence>
<feature type="compositionally biased region" description="Basic and acidic residues" evidence="1">
    <location>
        <begin position="70"/>
        <end position="92"/>
    </location>
</feature>
<name>A0A7Z0D6T5_9ACTN</name>
<evidence type="ECO:0000313" key="3">
    <source>
        <dbReference type="Proteomes" id="UP000527616"/>
    </source>
</evidence>
<evidence type="ECO:0000313" key="2">
    <source>
        <dbReference type="EMBL" id="NYI69900.1"/>
    </source>
</evidence>
<gene>
    <name evidence="2" type="ORF">GGQ54_000460</name>
</gene>
<reference evidence="2 3" key="1">
    <citation type="submission" date="2020-07" db="EMBL/GenBank/DDBJ databases">
        <title>Sequencing the genomes of 1000 actinobacteria strains.</title>
        <authorList>
            <person name="Klenk H.-P."/>
        </authorList>
    </citation>
    <scope>NUCLEOTIDE SEQUENCE [LARGE SCALE GENOMIC DNA]</scope>
    <source>
        <strain evidence="2 3">DSM 103164</strain>
    </source>
</reference>
<comment type="caution">
    <text evidence="2">The sequence shown here is derived from an EMBL/GenBank/DDBJ whole genome shotgun (WGS) entry which is preliminary data.</text>
</comment>
<keyword evidence="3" id="KW-1185">Reference proteome</keyword>
<organism evidence="2 3">
    <name type="scientific">Naumannella cuiyingiana</name>
    <dbReference type="NCBI Taxonomy" id="1347891"/>
    <lineage>
        <taxon>Bacteria</taxon>
        <taxon>Bacillati</taxon>
        <taxon>Actinomycetota</taxon>
        <taxon>Actinomycetes</taxon>
        <taxon>Propionibacteriales</taxon>
        <taxon>Propionibacteriaceae</taxon>
        <taxon>Naumannella</taxon>
    </lineage>
</organism>
<protein>
    <submittedName>
        <fullName evidence="2">Uncharacterized protein</fullName>
    </submittedName>
</protein>